<evidence type="ECO:0000256" key="1">
    <source>
        <dbReference type="ARBA" id="ARBA00022737"/>
    </source>
</evidence>
<comment type="caution">
    <text evidence="4">The sequence shown here is derived from an EMBL/GenBank/DDBJ whole genome shotgun (WGS) entry which is preliminary data.</text>
</comment>
<keyword evidence="1" id="KW-0677">Repeat</keyword>
<dbReference type="PROSITE" id="PS50176">
    <property type="entry name" value="ARM_REPEAT"/>
    <property type="match status" value="1"/>
</dbReference>
<evidence type="ECO:0000313" key="4">
    <source>
        <dbReference type="EMBL" id="KAF3858386.1"/>
    </source>
</evidence>
<dbReference type="PANTHER" id="PTHR22895">
    <property type="entry name" value="ARMADILLO REPEAT-CONTAINING PROTEIN 6"/>
    <property type="match status" value="1"/>
</dbReference>
<dbReference type="EMBL" id="JAAKFY010000004">
    <property type="protein sequence ID" value="KAF3858386.1"/>
    <property type="molecule type" value="Genomic_DNA"/>
</dbReference>
<dbReference type="OrthoDB" id="449062at2759"/>
<sequence>MEPLRPLSGHAHLGIPGRPDNIMLATDHQGPKQDDHSRDQMEKMAKRMITQETFDAAVRENMEEFEMDPDEALKDAVEQFESQGVNLNCIIQALPPVSSDGKQEPTHEVLKVLNSLCIVKDSASVQDRYLAAQKDAYPVILSYCKKDVEEQEAVFTALSALAALTNGQPDLLNAEGQQFLLNILKKYKAESFVTRVALTTVRQCCLKHEQNRQDLVKAGILPLLTGAIKQHGESAQIVKEATAALKVMTFDDDVRVAFGQAHEHAKMIVLENNGLKVLIGAAKAHLDNTSVLSELCATLSHLAVRNEFCQDICDLGGLKLIMTLLAEGYEKAELIRQVFSAIRAIAGNDDVKDVVVNAGGVQLIVIAMNRHMNNSAKQACMLMRNLVGRLSNLSQPILDLGAEDLINQYLKTHQDCGDVGKAALRDLGCHVELRELWTGKHGSLTQ</sequence>
<evidence type="ECO:0000313" key="5">
    <source>
        <dbReference type="Proteomes" id="UP000518266"/>
    </source>
</evidence>
<dbReference type="InterPro" id="IPR000225">
    <property type="entry name" value="Armadillo"/>
</dbReference>
<dbReference type="Gene3D" id="1.25.10.10">
    <property type="entry name" value="Leucine-rich Repeat Variant"/>
    <property type="match status" value="2"/>
</dbReference>
<dbReference type="PANTHER" id="PTHR22895:SF0">
    <property type="entry name" value="ARMADILLO REPEAT-CONTAINING PROTEIN 6"/>
    <property type="match status" value="1"/>
</dbReference>
<feature type="repeat" description="ARM" evidence="2">
    <location>
        <begin position="316"/>
        <end position="360"/>
    </location>
</feature>
<feature type="compositionally biased region" description="Basic and acidic residues" evidence="3">
    <location>
        <begin position="29"/>
        <end position="40"/>
    </location>
</feature>
<evidence type="ECO:0000256" key="3">
    <source>
        <dbReference type="SAM" id="MobiDB-lite"/>
    </source>
</evidence>
<name>A0A7J5Z9N7_DISMA</name>
<organism evidence="4 5">
    <name type="scientific">Dissostichus mawsoni</name>
    <name type="common">Antarctic cod</name>
    <dbReference type="NCBI Taxonomy" id="36200"/>
    <lineage>
        <taxon>Eukaryota</taxon>
        <taxon>Metazoa</taxon>
        <taxon>Chordata</taxon>
        <taxon>Craniata</taxon>
        <taxon>Vertebrata</taxon>
        <taxon>Euteleostomi</taxon>
        <taxon>Actinopterygii</taxon>
        <taxon>Neopterygii</taxon>
        <taxon>Teleostei</taxon>
        <taxon>Neoteleostei</taxon>
        <taxon>Acanthomorphata</taxon>
        <taxon>Eupercaria</taxon>
        <taxon>Perciformes</taxon>
        <taxon>Notothenioidei</taxon>
        <taxon>Nototheniidae</taxon>
        <taxon>Dissostichus</taxon>
    </lineage>
</organism>
<dbReference type="GO" id="GO:0002244">
    <property type="term" value="P:hematopoietic progenitor cell differentiation"/>
    <property type="evidence" value="ECO:0007669"/>
    <property type="project" value="TreeGrafter"/>
</dbReference>
<protein>
    <recommendedName>
        <fullName evidence="6">Armadillo repeat-containing protein 6</fullName>
    </recommendedName>
</protein>
<proteinExistence type="predicted"/>
<reference evidence="4 5" key="1">
    <citation type="submission" date="2020-03" db="EMBL/GenBank/DDBJ databases">
        <title>Dissostichus mawsoni Genome sequencing and assembly.</title>
        <authorList>
            <person name="Park H."/>
        </authorList>
    </citation>
    <scope>NUCLEOTIDE SEQUENCE [LARGE SCALE GENOMIC DNA]</scope>
    <source>
        <strain evidence="4">DM0001</strain>
        <tissue evidence="4">Muscle</tissue>
    </source>
</reference>
<dbReference type="Proteomes" id="UP000518266">
    <property type="component" value="Unassembled WGS sequence"/>
</dbReference>
<dbReference type="SUPFAM" id="SSF48371">
    <property type="entry name" value="ARM repeat"/>
    <property type="match status" value="1"/>
</dbReference>
<evidence type="ECO:0000256" key="2">
    <source>
        <dbReference type="PROSITE-ProRule" id="PRU00259"/>
    </source>
</evidence>
<dbReference type="SMART" id="SM00185">
    <property type="entry name" value="ARM"/>
    <property type="match status" value="4"/>
</dbReference>
<accession>A0A7J5Z9N7</accession>
<dbReference type="InterPro" id="IPR016024">
    <property type="entry name" value="ARM-type_fold"/>
</dbReference>
<evidence type="ECO:0008006" key="6">
    <source>
        <dbReference type="Google" id="ProtNLM"/>
    </source>
</evidence>
<dbReference type="InterPro" id="IPR011989">
    <property type="entry name" value="ARM-like"/>
</dbReference>
<keyword evidence="5" id="KW-1185">Reference proteome</keyword>
<gene>
    <name evidence="4" type="ORF">F7725_011587</name>
</gene>
<dbReference type="AlphaFoldDB" id="A0A7J5Z9N7"/>
<feature type="region of interest" description="Disordered" evidence="3">
    <location>
        <begin position="1"/>
        <end position="40"/>
    </location>
</feature>